<dbReference type="InterPro" id="IPR009080">
    <property type="entry name" value="tRNAsynth_Ia_anticodon-bd"/>
</dbReference>
<evidence type="ECO:0000256" key="2">
    <source>
        <dbReference type="ARBA" id="ARBA00013164"/>
    </source>
</evidence>
<evidence type="ECO:0000313" key="12">
    <source>
        <dbReference type="Proteomes" id="UP000887540"/>
    </source>
</evidence>
<evidence type="ECO:0000256" key="9">
    <source>
        <dbReference type="RuleBase" id="RU363035"/>
    </source>
</evidence>
<evidence type="ECO:0000256" key="10">
    <source>
        <dbReference type="SAM" id="MobiDB-lite"/>
    </source>
</evidence>
<keyword evidence="5 9" id="KW-0067">ATP-binding</keyword>
<dbReference type="WBParaSite" id="ACRNAN_scaffold493.g17088.t1">
    <property type="protein sequence ID" value="ACRNAN_scaffold493.g17088.t1"/>
    <property type="gene ID" value="ACRNAN_scaffold493.g17088"/>
</dbReference>
<dbReference type="Proteomes" id="UP000887540">
    <property type="component" value="Unplaced"/>
</dbReference>
<feature type="region of interest" description="Disordered" evidence="10">
    <location>
        <begin position="867"/>
        <end position="888"/>
    </location>
</feature>
<organism evidence="12 13">
    <name type="scientific">Acrobeloides nanus</name>
    <dbReference type="NCBI Taxonomy" id="290746"/>
    <lineage>
        <taxon>Eukaryota</taxon>
        <taxon>Metazoa</taxon>
        <taxon>Ecdysozoa</taxon>
        <taxon>Nematoda</taxon>
        <taxon>Chromadorea</taxon>
        <taxon>Rhabditida</taxon>
        <taxon>Tylenchina</taxon>
        <taxon>Cephalobomorpha</taxon>
        <taxon>Cephaloboidea</taxon>
        <taxon>Cephalobidae</taxon>
        <taxon>Acrobeloides</taxon>
    </lineage>
</organism>
<dbReference type="CDD" id="cd00812">
    <property type="entry name" value="LeuRS_core"/>
    <property type="match status" value="1"/>
</dbReference>
<dbReference type="GO" id="GO:0032543">
    <property type="term" value="P:mitochondrial translation"/>
    <property type="evidence" value="ECO:0007669"/>
    <property type="project" value="TreeGrafter"/>
</dbReference>
<dbReference type="PANTHER" id="PTHR43740:SF2">
    <property type="entry name" value="LEUCINE--TRNA LIGASE, MITOCHONDRIAL"/>
    <property type="match status" value="1"/>
</dbReference>
<dbReference type="PANTHER" id="PTHR43740">
    <property type="entry name" value="LEUCYL-TRNA SYNTHETASE"/>
    <property type="match status" value="1"/>
</dbReference>
<dbReference type="Gene3D" id="1.10.730.10">
    <property type="entry name" value="Isoleucyl-tRNA Synthetase, Domain 1"/>
    <property type="match status" value="1"/>
</dbReference>
<dbReference type="GO" id="GO:0005739">
    <property type="term" value="C:mitochondrion"/>
    <property type="evidence" value="ECO:0007669"/>
    <property type="project" value="TreeGrafter"/>
</dbReference>
<dbReference type="Pfam" id="PF00133">
    <property type="entry name" value="tRNA-synt_1"/>
    <property type="match status" value="1"/>
</dbReference>
<evidence type="ECO:0000259" key="11">
    <source>
        <dbReference type="Pfam" id="PF00133"/>
    </source>
</evidence>
<dbReference type="Gene3D" id="3.40.50.620">
    <property type="entry name" value="HUPs"/>
    <property type="match status" value="2"/>
</dbReference>
<feature type="compositionally biased region" description="Basic and acidic residues" evidence="10">
    <location>
        <begin position="874"/>
        <end position="888"/>
    </location>
</feature>
<sequence length="888" mass="102693">MLMRSQFKNKTIKLVRNKSTGCLEWPLPEGKRFSNNLHNVESHWKDRIHYPSTSNENVQSKYILPMFPYPSGKLHMGHMRVYSISDVLNRYYRLNGFHVIHPIGWDAFGLPAENAAIERNVDPSEWTKSNIADMREQLLRLGFIFDWEREICTCNPDYYKWTQWIFLKLYENGLVNRVMSEVNWDPVDQTVLAAEQIDSEGRSWRSGAIAEKKKLKQWVIETPKYAKKLFDGLYDLRYDWKDVADIQMNWIGKCEVYRYKLPLLDENGNKLEEFLDLRVPNPVDLLNANFLILEPDHPFIPIERRNPSEPFAIESSSSWNFITERPLPLVVLPKNLFDQDVLCGQYYMKSRIGSLHNQWDKEILERLNLRVVEVPKKEMSLLDINELAMTRGYGGYLTSSHLADWVVSRQRAWGTPIPMVISKDGRNAVPIPEKQLPVLSELRGKEIVDERLSDGIGTVETDTLDTFFDSSWYYLRYLDSKNSQSLVERKLAEKHMPVDVYVGGVEHAAVHMFFARFVSHFLHETGVTSCAEPFHRLIPQGIVRAKTYVNPKTGGYVKPENVEDKKGNLFFDKETGDELVAIYEKMSKSKFNGVDPFEVVDADGIDLTRLLLLNSAAPRTVIDWGDDHNRIRGLKNFLDRVAWAINAYVENRRKFGAKFEPASEKVETNYKETYNFFVRAVSTFIEVLHTHNTAIARLIGMTNDLRKMDPLDAGRSKEIERCLHALVIMLQVFVPNTAAEFWSALCSVSAIQPELWNHDTELAHQNWPKIDANADIEFVISAYQISCSRLPVNRQTLESLSDAELMNLAKNHLHRPFFECFENASLTTSDFRVHRKSGFHVMIELILDKHITEKDINDVLHTLYKQRRGKKGDKRSQIPDEKSPENAG</sequence>
<dbReference type="GO" id="GO:0004823">
    <property type="term" value="F:leucine-tRNA ligase activity"/>
    <property type="evidence" value="ECO:0007669"/>
    <property type="project" value="UniProtKB-EC"/>
</dbReference>
<name>A0A914E218_9BILA</name>
<dbReference type="AlphaFoldDB" id="A0A914E218"/>
<keyword evidence="4 9" id="KW-0547">Nucleotide-binding</keyword>
<evidence type="ECO:0000256" key="4">
    <source>
        <dbReference type="ARBA" id="ARBA00022741"/>
    </source>
</evidence>
<dbReference type="InterPro" id="IPR002302">
    <property type="entry name" value="Leu-tRNA-ligase"/>
</dbReference>
<dbReference type="InterPro" id="IPR002300">
    <property type="entry name" value="aa-tRNA-synth_Ia"/>
</dbReference>
<dbReference type="FunFam" id="3.40.50.620:FF:000003">
    <property type="entry name" value="Leucine--tRNA ligase"/>
    <property type="match status" value="1"/>
</dbReference>
<proteinExistence type="inferred from homology"/>
<feature type="domain" description="Aminoacyl-tRNA synthetase class Ia" evidence="11">
    <location>
        <begin position="42"/>
        <end position="547"/>
    </location>
</feature>
<dbReference type="GO" id="GO:0006429">
    <property type="term" value="P:leucyl-tRNA aminoacylation"/>
    <property type="evidence" value="ECO:0007669"/>
    <property type="project" value="InterPro"/>
</dbReference>
<dbReference type="InterPro" id="IPR014729">
    <property type="entry name" value="Rossmann-like_a/b/a_fold"/>
</dbReference>
<dbReference type="PROSITE" id="PS00178">
    <property type="entry name" value="AA_TRNA_LIGASE_I"/>
    <property type="match status" value="1"/>
</dbReference>
<evidence type="ECO:0000256" key="8">
    <source>
        <dbReference type="ARBA" id="ARBA00030520"/>
    </source>
</evidence>
<evidence type="ECO:0000256" key="1">
    <source>
        <dbReference type="ARBA" id="ARBA00005594"/>
    </source>
</evidence>
<evidence type="ECO:0000256" key="7">
    <source>
        <dbReference type="ARBA" id="ARBA00023146"/>
    </source>
</evidence>
<evidence type="ECO:0000313" key="13">
    <source>
        <dbReference type="WBParaSite" id="ACRNAN_scaffold493.g17088.t1"/>
    </source>
</evidence>
<dbReference type="InterPro" id="IPR001412">
    <property type="entry name" value="aa-tRNA-synth_I_CS"/>
</dbReference>
<dbReference type="PRINTS" id="PR00985">
    <property type="entry name" value="TRNASYNTHLEU"/>
</dbReference>
<dbReference type="EC" id="6.1.1.4" evidence="2"/>
<evidence type="ECO:0000256" key="6">
    <source>
        <dbReference type="ARBA" id="ARBA00022917"/>
    </source>
</evidence>
<dbReference type="GO" id="GO:0005524">
    <property type="term" value="F:ATP binding"/>
    <property type="evidence" value="ECO:0007669"/>
    <property type="project" value="UniProtKB-KW"/>
</dbReference>
<comment type="similarity">
    <text evidence="1 9">Belongs to the class-I aminoacyl-tRNA synthetase family.</text>
</comment>
<keyword evidence="6 9" id="KW-0648">Protein biosynthesis</keyword>
<dbReference type="SUPFAM" id="SSF47323">
    <property type="entry name" value="Anticodon-binding domain of a subclass of class I aminoacyl-tRNA synthetases"/>
    <property type="match status" value="1"/>
</dbReference>
<reference evidence="13" key="1">
    <citation type="submission" date="2022-11" db="UniProtKB">
        <authorList>
            <consortium name="WormBaseParasite"/>
        </authorList>
    </citation>
    <scope>IDENTIFICATION</scope>
</reference>
<keyword evidence="12" id="KW-1185">Reference proteome</keyword>
<protein>
    <recommendedName>
        <fullName evidence="2">leucine--tRNA ligase</fullName>
        <ecNumber evidence="2">6.1.1.4</ecNumber>
    </recommendedName>
    <alternativeName>
        <fullName evidence="8">Leucyl-tRNA synthetase</fullName>
    </alternativeName>
</protein>
<dbReference type="SUPFAM" id="SSF52374">
    <property type="entry name" value="Nucleotidylyl transferase"/>
    <property type="match status" value="1"/>
</dbReference>
<evidence type="ECO:0000256" key="5">
    <source>
        <dbReference type="ARBA" id="ARBA00022840"/>
    </source>
</evidence>
<accession>A0A914E218</accession>
<keyword evidence="7 9" id="KW-0030">Aminoacyl-tRNA synthetase</keyword>
<evidence type="ECO:0000256" key="3">
    <source>
        <dbReference type="ARBA" id="ARBA00022598"/>
    </source>
</evidence>
<keyword evidence="3 9" id="KW-0436">Ligase</keyword>